<dbReference type="FunFam" id="3.90.950.10:FF:000001">
    <property type="entry name" value="dITP/XTP pyrophosphatase"/>
    <property type="match status" value="1"/>
</dbReference>
<dbReference type="GO" id="GO:0035870">
    <property type="term" value="F:dITP diphosphatase activity"/>
    <property type="evidence" value="ECO:0007669"/>
    <property type="project" value="UniProtKB-UniRule"/>
</dbReference>
<feature type="binding site" evidence="10">
    <location>
        <begin position="149"/>
        <end position="152"/>
    </location>
    <ligand>
        <name>substrate</name>
    </ligand>
</feature>
<comment type="cofactor">
    <cofactor evidence="10">
        <name>Mg(2+)</name>
        <dbReference type="ChEBI" id="CHEBI:18420"/>
    </cofactor>
    <text evidence="10">Binds 1 Mg(2+) ion per subunit.</text>
</comment>
<evidence type="ECO:0000256" key="8">
    <source>
        <dbReference type="ARBA" id="ARBA00051875"/>
    </source>
</evidence>
<comment type="subunit">
    <text evidence="2 10">Homodimer.</text>
</comment>
<keyword evidence="4 10" id="KW-0547">Nucleotide-binding</keyword>
<proteinExistence type="inferred from homology"/>
<dbReference type="GO" id="GO:0017111">
    <property type="term" value="F:ribonucleoside triphosphate phosphatase activity"/>
    <property type="evidence" value="ECO:0007669"/>
    <property type="project" value="InterPro"/>
</dbReference>
<dbReference type="GO" id="GO:0046872">
    <property type="term" value="F:metal ion binding"/>
    <property type="evidence" value="ECO:0007669"/>
    <property type="project" value="UniProtKB-KW"/>
</dbReference>
<dbReference type="Proteomes" id="UP001403385">
    <property type="component" value="Unassembled WGS sequence"/>
</dbReference>
<dbReference type="GO" id="GO:0036222">
    <property type="term" value="F:XTP diphosphatase activity"/>
    <property type="evidence" value="ECO:0007669"/>
    <property type="project" value="UniProtKB-UniRule"/>
</dbReference>
<comment type="catalytic activity">
    <reaction evidence="10">
        <text>ITP + H2O = IMP + diphosphate + H(+)</text>
        <dbReference type="Rhea" id="RHEA:29399"/>
        <dbReference type="ChEBI" id="CHEBI:15377"/>
        <dbReference type="ChEBI" id="CHEBI:15378"/>
        <dbReference type="ChEBI" id="CHEBI:33019"/>
        <dbReference type="ChEBI" id="CHEBI:58053"/>
        <dbReference type="ChEBI" id="CHEBI:61402"/>
        <dbReference type="EC" id="3.6.1.66"/>
    </reaction>
</comment>
<reference evidence="12 13" key="1">
    <citation type="submission" date="2024-04" db="EMBL/GenBank/DDBJ databases">
        <title>Novel genus in family Flammeovirgaceae.</title>
        <authorList>
            <person name="Nguyen T.H."/>
            <person name="Vuong T.Q."/>
            <person name="Le H."/>
            <person name="Kim S.-G."/>
        </authorList>
    </citation>
    <scope>NUCLEOTIDE SEQUENCE [LARGE SCALE GENOMIC DNA]</scope>
    <source>
        <strain evidence="12 13">JCM 23209</strain>
    </source>
</reference>
<evidence type="ECO:0000256" key="4">
    <source>
        <dbReference type="ARBA" id="ARBA00022741"/>
    </source>
</evidence>
<comment type="similarity">
    <text evidence="1 10 11">Belongs to the HAM1 NTPase family.</text>
</comment>
<dbReference type="GO" id="GO:0009146">
    <property type="term" value="P:purine nucleoside triphosphate catabolic process"/>
    <property type="evidence" value="ECO:0007669"/>
    <property type="project" value="UniProtKB-UniRule"/>
</dbReference>
<sequence>MKKICFATNNPNKLREIRQALEGHFNVVGMQEIGCTEDIPEPYDTLEENSNAKAVHIWEKFQIDCFGDDTGLEVEALNNAPGVLSARYAGEQKDNNANIRLLLKNLAGKPHRKARFRTVITLYLQGKSHQFEGIVNGHITEELRGEEGFGYDPVFVPEGHTHTFAEMSLEEKNKISHRGKAVQQLISFLKNV</sequence>
<comment type="function">
    <text evidence="10">Pyrophosphatase that catalyzes the hydrolysis of nucleoside triphosphates to their monophosphate derivatives, with a high preference for the non-canonical purine nucleotides XTP (xanthosine triphosphate), dITP (deoxyinosine triphosphate) and ITP. Seems to function as a house-cleaning enzyme that removes non-canonical purine nucleotides from the nucleotide pool, thus preventing their incorporation into DNA/RNA and avoiding chromosomal lesions.</text>
</comment>
<evidence type="ECO:0000256" key="1">
    <source>
        <dbReference type="ARBA" id="ARBA00008023"/>
    </source>
</evidence>
<evidence type="ECO:0000256" key="7">
    <source>
        <dbReference type="ARBA" id="ARBA00023080"/>
    </source>
</evidence>
<evidence type="ECO:0000256" key="11">
    <source>
        <dbReference type="RuleBase" id="RU003781"/>
    </source>
</evidence>
<evidence type="ECO:0000313" key="13">
    <source>
        <dbReference type="Proteomes" id="UP001403385"/>
    </source>
</evidence>
<feature type="binding site" evidence="10">
    <location>
        <begin position="177"/>
        <end position="178"/>
    </location>
    <ligand>
        <name>substrate</name>
    </ligand>
</feature>
<feature type="binding site" evidence="10">
    <location>
        <position position="70"/>
    </location>
    <ligand>
        <name>substrate</name>
    </ligand>
</feature>
<dbReference type="EMBL" id="JBDKWZ010000007">
    <property type="protein sequence ID" value="MEN7549014.1"/>
    <property type="molecule type" value="Genomic_DNA"/>
</dbReference>
<keyword evidence="5 10" id="KW-0378">Hydrolase</keyword>
<feature type="binding site" evidence="10">
    <location>
        <begin position="8"/>
        <end position="13"/>
    </location>
    <ligand>
        <name>substrate</name>
    </ligand>
</feature>
<keyword evidence="7 10" id="KW-0546">Nucleotide metabolism</keyword>
<dbReference type="GO" id="GO:0009117">
    <property type="term" value="P:nucleotide metabolic process"/>
    <property type="evidence" value="ECO:0007669"/>
    <property type="project" value="UniProtKB-KW"/>
</dbReference>
<feature type="binding site" evidence="10">
    <location>
        <position position="69"/>
    </location>
    <ligand>
        <name>Mg(2+)</name>
        <dbReference type="ChEBI" id="CHEBI:18420"/>
    </ligand>
</feature>
<dbReference type="InterPro" id="IPR029001">
    <property type="entry name" value="ITPase-like_fam"/>
</dbReference>
<comment type="caution">
    <text evidence="12">The sequence shown here is derived from an EMBL/GenBank/DDBJ whole genome shotgun (WGS) entry which is preliminary data.</text>
</comment>
<evidence type="ECO:0000256" key="6">
    <source>
        <dbReference type="ARBA" id="ARBA00022842"/>
    </source>
</evidence>
<dbReference type="GO" id="GO:0005829">
    <property type="term" value="C:cytosol"/>
    <property type="evidence" value="ECO:0007669"/>
    <property type="project" value="TreeGrafter"/>
</dbReference>
<accession>A0AAW9RW38</accession>
<dbReference type="NCBIfam" id="TIGR00042">
    <property type="entry name" value="RdgB/HAM1 family non-canonical purine NTP pyrophosphatase"/>
    <property type="match status" value="1"/>
</dbReference>
<dbReference type="InterPro" id="IPR002637">
    <property type="entry name" value="RdgB/HAM1"/>
</dbReference>
<evidence type="ECO:0000256" key="5">
    <source>
        <dbReference type="ARBA" id="ARBA00022801"/>
    </source>
</evidence>
<dbReference type="PANTHER" id="PTHR11067:SF9">
    <property type="entry name" value="INOSINE TRIPHOSPHATE PYROPHOSPHATASE"/>
    <property type="match status" value="1"/>
</dbReference>
<dbReference type="Gene3D" id="3.90.950.10">
    <property type="match status" value="1"/>
</dbReference>
<name>A0AAW9RW38_9BACT</name>
<dbReference type="CDD" id="cd00515">
    <property type="entry name" value="HAM1"/>
    <property type="match status" value="1"/>
</dbReference>
<evidence type="ECO:0000313" key="12">
    <source>
        <dbReference type="EMBL" id="MEN7549014.1"/>
    </source>
</evidence>
<comment type="catalytic activity">
    <reaction evidence="9 10">
        <text>XTP + H2O = XMP + diphosphate + H(+)</text>
        <dbReference type="Rhea" id="RHEA:28610"/>
        <dbReference type="ChEBI" id="CHEBI:15377"/>
        <dbReference type="ChEBI" id="CHEBI:15378"/>
        <dbReference type="ChEBI" id="CHEBI:33019"/>
        <dbReference type="ChEBI" id="CHEBI:57464"/>
        <dbReference type="ChEBI" id="CHEBI:61314"/>
        <dbReference type="EC" id="3.6.1.66"/>
    </reaction>
</comment>
<dbReference type="HAMAP" id="MF_01405">
    <property type="entry name" value="Non_canon_purine_NTPase"/>
    <property type="match status" value="1"/>
</dbReference>
<keyword evidence="13" id="KW-1185">Reference proteome</keyword>
<organism evidence="12 13">
    <name type="scientific">Rapidithrix thailandica</name>
    <dbReference type="NCBI Taxonomy" id="413964"/>
    <lineage>
        <taxon>Bacteria</taxon>
        <taxon>Pseudomonadati</taxon>
        <taxon>Bacteroidota</taxon>
        <taxon>Cytophagia</taxon>
        <taxon>Cytophagales</taxon>
        <taxon>Flammeovirgaceae</taxon>
        <taxon>Rapidithrix</taxon>
    </lineage>
</organism>
<keyword evidence="6 10" id="KW-0460">Magnesium</keyword>
<dbReference type="EC" id="3.6.1.66" evidence="10"/>
<dbReference type="AlphaFoldDB" id="A0AAW9RW38"/>
<dbReference type="Pfam" id="PF01725">
    <property type="entry name" value="Ham1p_like"/>
    <property type="match status" value="1"/>
</dbReference>
<comment type="caution">
    <text evidence="10">Lacks conserved residue(s) required for the propagation of feature annotation.</text>
</comment>
<dbReference type="SUPFAM" id="SSF52972">
    <property type="entry name" value="ITPase-like"/>
    <property type="match status" value="1"/>
</dbReference>
<evidence type="ECO:0000256" key="10">
    <source>
        <dbReference type="HAMAP-Rule" id="MF_01405"/>
    </source>
</evidence>
<dbReference type="PANTHER" id="PTHR11067">
    <property type="entry name" value="INOSINE TRIPHOSPHATE PYROPHOSPHATASE/HAM1 PROTEIN"/>
    <property type="match status" value="1"/>
</dbReference>
<protein>
    <recommendedName>
        <fullName evidence="10">dITP/XTP pyrophosphatase</fullName>
        <ecNumber evidence="10">3.6.1.66</ecNumber>
    </recommendedName>
    <alternativeName>
        <fullName evidence="10">Non-canonical purine NTP pyrophosphatase</fullName>
    </alternativeName>
    <alternativeName>
        <fullName evidence="10">Non-standard purine NTP pyrophosphatase</fullName>
    </alternativeName>
    <alternativeName>
        <fullName evidence="10">Nucleoside-triphosphate diphosphatase</fullName>
    </alternativeName>
    <alternativeName>
        <fullName evidence="10">Nucleoside-triphosphate pyrophosphatase</fullName>
        <shortName evidence="10">NTPase</shortName>
    </alternativeName>
</protein>
<feature type="binding site" evidence="10">
    <location>
        <position position="172"/>
    </location>
    <ligand>
        <name>substrate</name>
    </ligand>
</feature>
<evidence type="ECO:0000256" key="9">
    <source>
        <dbReference type="ARBA" id="ARBA00052017"/>
    </source>
</evidence>
<dbReference type="GO" id="GO:0000166">
    <property type="term" value="F:nucleotide binding"/>
    <property type="evidence" value="ECO:0007669"/>
    <property type="project" value="UniProtKB-KW"/>
</dbReference>
<keyword evidence="3 10" id="KW-0479">Metal-binding</keyword>
<evidence type="ECO:0000256" key="3">
    <source>
        <dbReference type="ARBA" id="ARBA00022723"/>
    </source>
</evidence>
<evidence type="ECO:0000256" key="2">
    <source>
        <dbReference type="ARBA" id="ARBA00011738"/>
    </source>
</evidence>
<feature type="active site" description="Proton acceptor" evidence="10">
    <location>
        <position position="69"/>
    </location>
</feature>
<dbReference type="GO" id="GO:0036220">
    <property type="term" value="F:ITP diphosphatase activity"/>
    <property type="evidence" value="ECO:0007669"/>
    <property type="project" value="UniProtKB-UniRule"/>
</dbReference>
<dbReference type="InterPro" id="IPR020922">
    <property type="entry name" value="dITP/XTP_pyrophosphatase"/>
</dbReference>
<dbReference type="NCBIfam" id="NF011398">
    <property type="entry name" value="PRK14823.1"/>
    <property type="match status" value="1"/>
</dbReference>
<comment type="catalytic activity">
    <reaction evidence="8 10">
        <text>dITP + H2O = dIMP + diphosphate + H(+)</text>
        <dbReference type="Rhea" id="RHEA:28342"/>
        <dbReference type="ChEBI" id="CHEBI:15377"/>
        <dbReference type="ChEBI" id="CHEBI:15378"/>
        <dbReference type="ChEBI" id="CHEBI:33019"/>
        <dbReference type="ChEBI" id="CHEBI:61194"/>
        <dbReference type="ChEBI" id="CHEBI:61382"/>
        <dbReference type="EC" id="3.6.1.66"/>
    </reaction>
</comment>
<gene>
    <name evidence="12" type="ORF">AAG747_13910</name>
</gene>
<dbReference type="RefSeq" id="WP_346821786.1">
    <property type="nucleotide sequence ID" value="NZ_JBDKWZ010000007.1"/>
</dbReference>